<organism evidence="1 2">
    <name type="scientific">Borrelia turicatae (strain 91E135)</name>
    <dbReference type="NCBI Taxonomy" id="314724"/>
    <lineage>
        <taxon>Bacteria</taxon>
        <taxon>Pseudomonadati</taxon>
        <taxon>Spirochaetota</taxon>
        <taxon>Spirochaetia</taxon>
        <taxon>Spirochaetales</taxon>
        <taxon>Borreliaceae</taxon>
        <taxon>Borrelia</taxon>
    </lineage>
</organism>
<sequence>MMLSKTRRLNMTKNIINTKTRMRKAVKKLNEQTRKVTDIRINEQSSVTNENQAEINFLKSLHSLQMHLSGVAKNLNGYGYKSQDFNEIIREIKSVIKNNNLDIDFMQCPTFKVVGDNTINVITTTFYSPNNGYEYSFNTLVYSKELTSTRAKIKIHYLNL</sequence>
<dbReference type="InterPro" id="IPR007499">
    <property type="entry name" value="ERF_bacteria_virus"/>
</dbReference>
<dbReference type="Proteomes" id="UP000001205">
    <property type="component" value="Plasmid lpT39"/>
</dbReference>
<evidence type="ECO:0000313" key="2">
    <source>
        <dbReference type="Proteomes" id="UP000001205"/>
    </source>
</evidence>
<accession>A0ABF7R0B1</accession>
<dbReference type="AlphaFoldDB" id="A0ABF7R0B1"/>
<name>A0ABF7R0B1_BORT9</name>
<proteinExistence type="predicted"/>
<keyword evidence="2" id="KW-1185">Reference proteome</keyword>
<keyword evidence="1" id="KW-0614">Plasmid</keyword>
<dbReference type="KEGG" id="btu:BT0_T09"/>
<geneLocation type="plasmid" evidence="1 2">
    <name>lpT39</name>
</geneLocation>
<evidence type="ECO:0000313" key="1">
    <source>
        <dbReference type="EMBL" id="ASJ27745.1"/>
    </source>
</evidence>
<dbReference type="Pfam" id="PF04404">
    <property type="entry name" value="ERF"/>
    <property type="match status" value="1"/>
</dbReference>
<reference evidence="1 2" key="1">
    <citation type="submission" date="2016-07" db="EMBL/GenBank/DDBJ databases">
        <title>Reassembled and rearranged: the organization and evolution of antigen-encoding plasmids in two relapsing fever Borrelia species.</title>
        <authorList>
            <person name="Barbour A.G."/>
            <person name="Dai Q."/>
            <person name="Miller S.C."/>
            <person name="Porcella S.F."/>
            <person name="Schwan T.G."/>
            <person name="Lopez J.E."/>
        </authorList>
    </citation>
    <scope>NUCLEOTIDE SEQUENCE [LARGE SCALE GENOMIC DNA]</scope>
    <source>
        <strain evidence="1 2">91E135</strain>
        <plasmid evidence="1 2">lpT39</plasmid>
    </source>
</reference>
<dbReference type="EMBL" id="CP019368">
    <property type="protein sequence ID" value="ASJ27745.1"/>
    <property type="molecule type" value="Genomic_DNA"/>
</dbReference>
<gene>
    <name evidence="1" type="ORF">BT0_T09</name>
</gene>
<protein>
    <submittedName>
        <fullName evidence="1">Uncharacterized protein</fullName>
    </submittedName>
</protein>